<dbReference type="Proteomes" id="UP001244011">
    <property type="component" value="Unassembled WGS sequence"/>
</dbReference>
<keyword evidence="2" id="KW-0963">Cytoplasm</keyword>
<keyword evidence="2" id="KW-0949">S-adenosyl-L-methionine</keyword>
<dbReference type="InterPro" id="IPR030382">
    <property type="entry name" value="MeTrfase_TRM5/TYW2"/>
</dbReference>
<comment type="function">
    <text evidence="2">S-adenosyl-L-methionine-dependent transferase that acts as a component of the wybutosine biosynthesis pathway. Wybutosine is a hyper modified guanosine with a tricyclic base found at the 3'-position adjacent to the anticodon of eukaryotic phenylalanine tRNA. Catalyzes the transfer of the alpha-amino-alpha-carboxypropyl (acp) group from S-adenosyl-L-methionine to the C-7 position of 4-demethylwyosine (imG-14) to produce wybutosine-86.</text>
</comment>
<feature type="compositionally biased region" description="Basic residues" evidence="3">
    <location>
        <begin position="1"/>
        <end position="12"/>
    </location>
</feature>
<dbReference type="PANTHER" id="PTHR23245">
    <property type="entry name" value="TRNA METHYLTRANSFERASE"/>
    <property type="match status" value="1"/>
</dbReference>
<gene>
    <name evidence="5" type="ORF">QBC33DRAFT_522200</name>
</gene>
<comment type="catalytic activity">
    <reaction evidence="1">
        <text>4-demethylwyosine(37) in tRNA(Phe) + S-adenosyl-L-methionine = 4-demethyl-7-[(3S)-3-amino-3-carboxypropyl]wyosine(37) in tRNA(Phe) + S-methyl-5'-thioadenosine + H(+)</text>
        <dbReference type="Rhea" id="RHEA:36355"/>
        <dbReference type="Rhea" id="RHEA-COMP:10164"/>
        <dbReference type="Rhea" id="RHEA-COMP:10378"/>
        <dbReference type="ChEBI" id="CHEBI:15378"/>
        <dbReference type="ChEBI" id="CHEBI:17509"/>
        <dbReference type="ChEBI" id="CHEBI:59789"/>
        <dbReference type="ChEBI" id="CHEBI:64315"/>
        <dbReference type="ChEBI" id="CHEBI:73550"/>
        <dbReference type="EC" id="2.5.1.114"/>
    </reaction>
</comment>
<comment type="pathway">
    <text evidence="2">tRNA modification; wybutosine-tRNA(Phe) biosynthesis.</text>
</comment>
<dbReference type="PROSITE" id="PS51684">
    <property type="entry name" value="SAM_MT_TRM5_TYW2"/>
    <property type="match status" value="1"/>
</dbReference>
<dbReference type="GO" id="GO:0008175">
    <property type="term" value="F:tRNA methyltransferase activity"/>
    <property type="evidence" value="ECO:0007669"/>
    <property type="project" value="TreeGrafter"/>
</dbReference>
<dbReference type="InterPro" id="IPR029063">
    <property type="entry name" value="SAM-dependent_MTases_sf"/>
</dbReference>
<comment type="subcellular location">
    <subcellularLocation>
        <location evidence="2">Cytoplasm</location>
    </subcellularLocation>
</comment>
<reference evidence="5" key="1">
    <citation type="submission" date="2023-06" db="EMBL/GenBank/DDBJ databases">
        <title>Genome-scale phylogeny and comparative genomics of the fungal order Sordariales.</title>
        <authorList>
            <consortium name="Lawrence Berkeley National Laboratory"/>
            <person name="Hensen N."/>
            <person name="Bonometti L."/>
            <person name="Westerberg I."/>
            <person name="Brannstrom I.O."/>
            <person name="Guillou S."/>
            <person name="Cros-Aarteil S."/>
            <person name="Calhoun S."/>
            <person name="Haridas S."/>
            <person name="Kuo A."/>
            <person name="Mondo S."/>
            <person name="Pangilinan J."/>
            <person name="Riley R."/>
            <person name="Labutti K."/>
            <person name="Andreopoulos B."/>
            <person name="Lipzen A."/>
            <person name="Chen C."/>
            <person name="Yanf M."/>
            <person name="Daum C."/>
            <person name="Ng V."/>
            <person name="Clum A."/>
            <person name="Steindorff A."/>
            <person name="Ohm R."/>
            <person name="Martin F."/>
            <person name="Silar P."/>
            <person name="Natvig D."/>
            <person name="Lalanne C."/>
            <person name="Gautier V."/>
            <person name="Ament-Velasquez S.L."/>
            <person name="Kruys A."/>
            <person name="Hutchinson M.I."/>
            <person name="Powell A.J."/>
            <person name="Barry K."/>
            <person name="Miller A.N."/>
            <person name="Grigoriev I.V."/>
            <person name="Debuchy R."/>
            <person name="Gladieux P."/>
            <person name="Thoren M.H."/>
            <person name="Johannesson H."/>
        </authorList>
    </citation>
    <scope>NUCLEOTIDE SEQUENCE</scope>
    <source>
        <strain evidence="5">8032-3</strain>
    </source>
</reference>
<comment type="caution">
    <text evidence="5">The sequence shown here is derived from an EMBL/GenBank/DDBJ whole genome shotgun (WGS) entry which is preliminary data.</text>
</comment>
<dbReference type="SUPFAM" id="SSF53335">
    <property type="entry name" value="S-adenosyl-L-methionine-dependent methyltransferases"/>
    <property type="match status" value="1"/>
</dbReference>
<protein>
    <recommendedName>
        <fullName evidence="2">tRNA wybutosine-synthesizing protein 2</fullName>
        <shortName evidence="2">tRNA-yW-synthesizing protein 2</shortName>
    </recommendedName>
    <alternativeName>
        <fullName evidence="2">tRNA(Phe) (4-demethylwyosine(37)-C(7)) aminocarboxypropyltransferase</fullName>
    </alternativeName>
</protein>
<dbReference type="GO" id="GO:0005737">
    <property type="term" value="C:cytoplasm"/>
    <property type="evidence" value="ECO:0007669"/>
    <property type="project" value="UniProtKB-SubCell"/>
</dbReference>
<evidence type="ECO:0000259" key="4">
    <source>
        <dbReference type="PROSITE" id="PS51684"/>
    </source>
</evidence>
<feature type="domain" description="SAM-dependent methyltransferase TRM5/TYW2-type" evidence="4">
    <location>
        <begin position="137"/>
        <end position="440"/>
    </location>
</feature>
<feature type="region of interest" description="Disordered" evidence="3">
    <location>
        <begin position="1"/>
        <end position="21"/>
    </location>
</feature>
<evidence type="ECO:0000256" key="1">
    <source>
        <dbReference type="ARBA" id="ARBA00049400"/>
    </source>
</evidence>
<comment type="similarity">
    <text evidence="2">Belongs to the class I-like SAM-binding methyltransferase superfamily. TRM5/TYW2 family.</text>
</comment>
<evidence type="ECO:0000313" key="5">
    <source>
        <dbReference type="EMBL" id="KAK1772687.1"/>
    </source>
</evidence>
<dbReference type="InterPro" id="IPR026274">
    <property type="entry name" value="tRNA_wybutosine_synth_prot_2"/>
</dbReference>
<proteinExistence type="inferred from homology"/>
<dbReference type="GeneID" id="85309709"/>
<dbReference type="GO" id="GO:0030488">
    <property type="term" value="P:tRNA methylation"/>
    <property type="evidence" value="ECO:0007669"/>
    <property type="project" value="TreeGrafter"/>
</dbReference>
<evidence type="ECO:0000313" key="6">
    <source>
        <dbReference type="Proteomes" id="UP001244011"/>
    </source>
</evidence>
<keyword evidence="2" id="KW-0819">tRNA processing</keyword>
<keyword evidence="6" id="KW-1185">Reference proteome</keyword>
<evidence type="ECO:0000256" key="2">
    <source>
        <dbReference type="PIRNR" id="PIRNR038972"/>
    </source>
</evidence>
<organism evidence="5 6">
    <name type="scientific">Phialemonium atrogriseum</name>
    <dbReference type="NCBI Taxonomy" id="1093897"/>
    <lineage>
        <taxon>Eukaryota</taxon>
        <taxon>Fungi</taxon>
        <taxon>Dikarya</taxon>
        <taxon>Ascomycota</taxon>
        <taxon>Pezizomycotina</taxon>
        <taxon>Sordariomycetes</taxon>
        <taxon>Sordariomycetidae</taxon>
        <taxon>Cephalothecales</taxon>
        <taxon>Cephalothecaceae</taxon>
        <taxon>Phialemonium</taxon>
    </lineage>
</organism>
<dbReference type="GO" id="GO:0031591">
    <property type="term" value="P:wybutosine biosynthetic process"/>
    <property type="evidence" value="ECO:0007669"/>
    <property type="project" value="InterPro"/>
</dbReference>
<sequence>MRPTAKSKRPPQRKNNPVSSGILSWTSTLPSPFLEQIGQSPDDIGRALVADGPKRWVVYEPMVLLPSNSFATGIWKTIGLLDKPMVEALWIRILTEISQGSRQPLTHLAVNEGIPLQIAKTESEPEGTAADPRRSHGEGLCPAAPLLARENVIRRPTRLCMLYGDFGPDTPIARGSRDAVAEEDFEAAFWVSTKQNGIRQIWAPRWTMFSRGNVKEKARLLAFHNAPPPTPTGDREEGHLSRRVRPRTSLRDKWAVDLYAGIGYFVFSYARLGLGVLCWELNPWSVEGLRRGADANGWPVRVVKGADLALPTAELVTGRERIVVFLEDNQHARRRIEELRIASTVEMDVVHVNCGLLPSSAQTWEPAWSIIVGAGDGWLHLHENVGAADIQRRRQEIQEVFDTWARLGGQNRIASVEHVEQVKTFAPDVWHCVFDVYTTISSRSY</sequence>
<dbReference type="EMBL" id="MU838997">
    <property type="protein sequence ID" value="KAK1772687.1"/>
    <property type="molecule type" value="Genomic_DNA"/>
</dbReference>
<dbReference type="GO" id="GO:0102522">
    <property type="term" value="F:tRNA 4-demethylwyosine alpha-amino-alpha-carboxypropyltransferase activity"/>
    <property type="evidence" value="ECO:0007669"/>
    <property type="project" value="UniProtKB-EC"/>
</dbReference>
<keyword evidence="2" id="KW-0808">Transferase</keyword>
<dbReference type="RefSeq" id="XP_060288900.1">
    <property type="nucleotide sequence ID" value="XM_060426522.1"/>
</dbReference>
<dbReference type="AlphaFoldDB" id="A0AAJ0CCC8"/>
<name>A0AAJ0CCC8_9PEZI</name>
<evidence type="ECO:0000256" key="3">
    <source>
        <dbReference type="SAM" id="MobiDB-lite"/>
    </source>
</evidence>
<dbReference type="Gene3D" id="3.40.50.150">
    <property type="entry name" value="Vaccinia Virus protein VP39"/>
    <property type="match status" value="1"/>
</dbReference>
<dbReference type="PIRSF" id="PIRSF038972">
    <property type="entry name" value="Trm12"/>
    <property type="match status" value="1"/>
</dbReference>
<dbReference type="PANTHER" id="PTHR23245:SF25">
    <property type="entry name" value="TRNA WYBUTOSINE-SYNTHESIZING PROTEIN 2 HOMOLOG"/>
    <property type="match status" value="1"/>
</dbReference>
<dbReference type="GO" id="GO:0008757">
    <property type="term" value="F:S-adenosylmethionine-dependent methyltransferase activity"/>
    <property type="evidence" value="ECO:0007669"/>
    <property type="project" value="InterPro"/>
</dbReference>
<accession>A0AAJ0CCC8</accession>